<accession>A0A8T7LVC4</accession>
<feature type="transmembrane region" description="Helical" evidence="7">
    <location>
        <begin position="259"/>
        <end position="277"/>
    </location>
</feature>
<evidence type="ECO:0000313" key="13">
    <source>
        <dbReference type="Proteomes" id="UP001431572"/>
    </source>
</evidence>
<dbReference type="Pfam" id="PF06750">
    <property type="entry name" value="A24_N_bact"/>
    <property type="match status" value="1"/>
</dbReference>
<dbReference type="EMBL" id="CP128399">
    <property type="protein sequence ID" value="WJW67839.1"/>
    <property type="molecule type" value="Genomic_DNA"/>
</dbReference>
<feature type="transmembrane region" description="Helical" evidence="7">
    <location>
        <begin position="27"/>
        <end position="48"/>
    </location>
</feature>
<dbReference type="PANTHER" id="PTHR30487">
    <property type="entry name" value="TYPE 4 PREPILIN-LIKE PROTEINS LEADER PEPTIDE-PROCESSING ENZYME"/>
    <property type="match status" value="1"/>
</dbReference>
<dbReference type="GO" id="GO:0006465">
    <property type="term" value="P:signal peptide processing"/>
    <property type="evidence" value="ECO:0007669"/>
    <property type="project" value="TreeGrafter"/>
</dbReference>
<keyword evidence="5 7" id="KW-1133">Transmembrane helix</keyword>
<feature type="transmembrane region" description="Helical" evidence="7">
    <location>
        <begin position="124"/>
        <end position="142"/>
    </location>
</feature>
<dbReference type="AlphaFoldDB" id="A0A8T7LVC4"/>
<feature type="transmembrane region" description="Helical" evidence="7">
    <location>
        <begin position="149"/>
        <end position="168"/>
    </location>
</feature>
<evidence type="ECO:0000256" key="5">
    <source>
        <dbReference type="ARBA" id="ARBA00022989"/>
    </source>
</evidence>
<reference evidence="10 12" key="1">
    <citation type="submission" date="2020-06" db="EMBL/GenBank/DDBJ databases">
        <title>Anoxygenic phototrophic Chloroflexota member uses a Type I reaction center.</title>
        <authorList>
            <person name="Tsuji J.M."/>
            <person name="Shaw N.A."/>
            <person name="Nagashima S."/>
            <person name="Venkiteswaran J."/>
            <person name="Schiff S.L."/>
            <person name="Hanada S."/>
            <person name="Tank M."/>
            <person name="Neufeld J.D."/>
        </authorList>
    </citation>
    <scope>NUCLEOTIDE SEQUENCE [LARGE SCALE GENOMIC DNA]</scope>
    <source>
        <strain evidence="10">L227-S17</strain>
    </source>
</reference>
<sequence length="313" mass="34036">MDWLARAPRGYARGGTSATVTGLNLEILAYILCGLAGLGAGWVANIVANRFPIEERALFAPLRCMKGGEPLHWYDHFPVFGFLLQKGVCRHCGKKLPLRFPLLELLLVACFVTAWARFQNAPLYIYAVSVFYITLMVVVGAIDLRHRLIFPAMIYLGCLVAILTGILSGAHPDGFLPDGIGSGILGALFCGITFQLLYWLAIAIYRVRALGFGDVLLAALMGFILGFPGSVAALFMGAVLNGIAAGLVMLLGKKGRREFIPYGTTLCLATMLTIMFGESVWRWGPLGILTDLLGLLFEIIFRFMLNILGVQAS</sequence>
<evidence type="ECO:0000313" key="10">
    <source>
        <dbReference type="EMBL" id="NWJ45978.1"/>
    </source>
</evidence>
<keyword evidence="4 7" id="KW-0812">Transmembrane</keyword>
<evidence type="ECO:0000256" key="6">
    <source>
        <dbReference type="ARBA" id="ARBA00023136"/>
    </source>
</evidence>
<dbReference type="Pfam" id="PF01478">
    <property type="entry name" value="Peptidase_A24"/>
    <property type="match status" value="1"/>
</dbReference>
<feature type="transmembrane region" description="Helical" evidence="7">
    <location>
        <begin position="233"/>
        <end position="252"/>
    </location>
</feature>
<gene>
    <name evidence="10" type="ORF">HXX08_08885</name>
    <name evidence="11" type="ORF">OZ401_001121</name>
</gene>
<keyword evidence="3" id="KW-1003">Cell membrane</keyword>
<feature type="transmembrane region" description="Helical" evidence="7">
    <location>
        <begin position="100"/>
        <end position="118"/>
    </location>
</feature>
<dbReference type="InterPro" id="IPR010627">
    <property type="entry name" value="Prepilin_pept_A24_N"/>
</dbReference>
<evidence type="ECO:0000256" key="1">
    <source>
        <dbReference type="ARBA" id="ARBA00004651"/>
    </source>
</evidence>
<name>A0A8T7LVC4_9CHLR</name>
<dbReference type="EMBL" id="JACATZ010000001">
    <property type="protein sequence ID" value="NWJ45978.1"/>
    <property type="molecule type" value="Genomic_DNA"/>
</dbReference>
<protein>
    <submittedName>
        <fullName evidence="11">A24 family peptidase</fullName>
    </submittedName>
    <submittedName>
        <fullName evidence="10">Prepilin peptidase</fullName>
    </submittedName>
</protein>
<feature type="transmembrane region" description="Helical" evidence="7">
    <location>
        <begin position="180"/>
        <end position="202"/>
    </location>
</feature>
<dbReference type="GO" id="GO:0004190">
    <property type="term" value="F:aspartic-type endopeptidase activity"/>
    <property type="evidence" value="ECO:0007669"/>
    <property type="project" value="InterPro"/>
</dbReference>
<evidence type="ECO:0000313" key="11">
    <source>
        <dbReference type="EMBL" id="WJW67839.1"/>
    </source>
</evidence>
<keyword evidence="6 7" id="KW-0472">Membrane</keyword>
<evidence type="ECO:0000256" key="2">
    <source>
        <dbReference type="ARBA" id="ARBA00005801"/>
    </source>
</evidence>
<dbReference type="RefSeq" id="WP_341469728.1">
    <property type="nucleotide sequence ID" value="NZ_CP128399.1"/>
</dbReference>
<evidence type="ECO:0000256" key="7">
    <source>
        <dbReference type="SAM" id="Phobius"/>
    </source>
</evidence>
<evidence type="ECO:0000256" key="4">
    <source>
        <dbReference type="ARBA" id="ARBA00022692"/>
    </source>
</evidence>
<proteinExistence type="inferred from homology"/>
<evidence type="ECO:0000259" key="8">
    <source>
        <dbReference type="Pfam" id="PF01478"/>
    </source>
</evidence>
<reference evidence="11" key="2">
    <citation type="journal article" date="2024" name="Nature">
        <title>Anoxygenic phototroph of the Chloroflexota uses a type I reaction centre.</title>
        <authorList>
            <person name="Tsuji J.M."/>
            <person name="Shaw N.A."/>
            <person name="Nagashima S."/>
            <person name="Venkiteswaran J.J."/>
            <person name="Schiff S.L."/>
            <person name="Watanabe T."/>
            <person name="Fukui M."/>
            <person name="Hanada S."/>
            <person name="Tank M."/>
            <person name="Neufeld J.D."/>
        </authorList>
    </citation>
    <scope>NUCLEOTIDE SEQUENCE</scope>
    <source>
        <strain evidence="11">L227-S17</strain>
    </source>
</reference>
<dbReference type="Proteomes" id="UP001431572">
    <property type="component" value="Chromosome 1"/>
</dbReference>
<evidence type="ECO:0000313" key="12">
    <source>
        <dbReference type="Proteomes" id="UP000521676"/>
    </source>
</evidence>
<dbReference type="InterPro" id="IPR000045">
    <property type="entry name" value="Prepilin_IV_endopep_pep"/>
</dbReference>
<feature type="domain" description="Prepilin type IV endopeptidase peptidase" evidence="8">
    <location>
        <begin position="131"/>
        <end position="244"/>
    </location>
</feature>
<comment type="subcellular location">
    <subcellularLocation>
        <location evidence="1">Cell membrane</location>
        <topology evidence="1">Multi-pass membrane protein</topology>
    </subcellularLocation>
</comment>
<organism evidence="10 12">
    <name type="scientific">Candidatus Chlorohelix allophototropha</name>
    <dbReference type="NCBI Taxonomy" id="3003348"/>
    <lineage>
        <taxon>Bacteria</taxon>
        <taxon>Bacillati</taxon>
        <taxon>Chloroflexota</taxon>
        <taxon>Chloroflexia</taxon>
        <taxon>Candidatus Chloroheliales</taxon>
        <taxon>Candidatus Chloroheliaceae</taxon>
        <taxon>Candidatus Chlorohelix</taxon>
    </lineage>
</organism>
<comment type="similarity">
    <text evidence="2">Belongs to the peptidase A24 family.</text>
</comment>
<evidence type="ECO:0000256" key="3">
    <source>
        <dbReference type="ARBA" id="ARBA00022475"/>
    </source>
</evidence>
<feature type="transmembrane region" description="Helical" evidence="7">
    <location>
        <begin position="283"/>
        <end position="305"/>
    </location>
</feature>
<dbReference type="PANTHER" id="PTHR30487:SF0">
    <property type="entry name" value="PREPILIN LEADER PEPTIDASE_N-METHYLTRANSFERASE-RELATED"/>
    <property type="match status" value="1"/>
</dbReference>
<dbReference type="Proteomes" id="UP000521676">
    <property type="component" value="Unassembled WGS sequence"/>
</dbReference>
<feature type="domain" description="Prepilin peptidase A24 N-terminal" evidence="9">
    <location>
        <begin position="36"/>
        <end position="118"/>
    </location>
</feature>
<feature type="transmembrane region" description="Helical" evidence="7">
    <location>
        <begin position="209"/>
        <end position="227"/>
    </location>
</feature>
<keyword evidence="13" id="KW-1185">Reference proteome</keyword>
<dbReference type="InterPro" id="IPR050882">
    <property type="entry name" value="Prepilin_peptidase/N-MTase"/>
</dbReference>
<dbReference type="GO" id="GO:0005886">
    <property type="term" value="C:plasma membrane"/>
    <property type="evidence" value="ECO:0007669"/>
    <property type="project" value="UniProtKB-SubCell"/>
</dbReference>
<evidence type="ECO:0000259" key="9">
    <source>
        <dbReference type="Pfam" id="PF06750"/>
    </source>
</evidence>